<evidence type="ECO:0000256" key="5">
    <source>
        <dbReference type="ARBA" id="ARBA00022723"/>
    </source>
</evidence>
<name>A0A2H0X053_9BACT</name>
<comment type="catalytic activity">
    <reaction evidence="15">
        <text>2'-deoxyribonucleotide-(2'-deoxyribose 5'-phosphate)-2'-deoxyribonucleotide-DNA = a 3'-end 2'-deoxyribonucleotide-(2,3-dehydro-2,3-deoxyribose 5'-phosphate)-DNA + a 5'-end 5'-phospho-2'-deoxyribonucleoside-DNA + H(+)</text>
        <dbReference type="Rhea" id="RHEA:66592"/>
        <dbReference type="Rhea" id="RHEA-COMP:13180"/>
        <dbReference type="Rhea" id="RHEA-COMP:16897"/>
        <dbReference type="Rhea" id="RHEA-COMP:17067"/>
        <dbReference type="ChEBI" id="CHEBI:15378"/>
        <dbReference type="ChEBI" id="CHEBI:136412"/>
        <dbReference type="ChEBI" id="CHEBI:157695"/>
        <dbReference type="ChEBI" id="CHEBI:167181"/>
        <dbReference type="EC" id="4.2.99.18"/>
    </reaction>
</comment>
<feature type="domain" description="FPG-type" evidence="17">
    <location>
        <begin position="242"/>
        <end position="276"/>
    </location>
</feature>
<evidence type="ECO:0000256" key="6">
    <source>
        <dbReference type="ARBA" id="ARBA00022763"/>
    </source>
</evidence>
<dbReference type="EMBL" id="PEYY01000144">
    <property type="protein sequence ID" value="PIS17569.1"/>
    <property type="molecule type" value="Genomic_DNA"/>
</dbReference>
<reference evidence="20" key="1">
    <citation type="submission" date="2017-09" db="EMBL/GenBank/DDBJ databases">
        <title>Depth-based differentiation of microbial function through sediment-hosted aquifers and enrichment of novel symbionts in the deep terrestrial subsurface.</title>
        <authorList>
            <person name="Probst A.J."/>
            <person name="Ladd B."/>
            <person name="Jarett J.K."/>
            <person name="Geller-Mcgrath D.E."/>
            <person name="Sieber C.M.K."/>
            <person name="Emerson J.B."/>
            <person name="Anantharaman K."/>
            <person name="Thomas B.C."/>
            <person name="Malmstrom R."/>
            <person name="Stieglmeier M."/>
            <person name="Klingl A."/>
            <person name="Woyke T."/>
            <person name="Ryan C.M."/>
            <person name="Banfield J.F."/>
        </authorList>
    </citation>
    <scope>NUCLEOTIDE SEQUENCE [LARGE SCALE GENOMIC DNA]</scope>
</reference>
<dbReference type="GO" id="GO:0006284">
    <property type="term" value="P:base-excision repair"/>
    <property type="evidence" value="ECO:0007669"/>
    <property type="project" value="InterPro"/>
</dbReference>
<dbReference type="SUPFAM" id="SSF81624">
    <property type="entry name" value="N-terminal domain of MutM-like DNA repair proteins"/>
    <property type="match status" value="1"/>
</dbReference>
<dbReference type="SUPFAM" id="SSF46946">
    <property type="entry name" value="S13-like H2TH domain"/>
    <property type="match status" value="1"/>
</dbReference>
<keyword evidence="8" id="KW-0378">Hydrolase</keyword>
<keyword evidence="5" id="KW-0479">Metal-binding</keyword>
<dbReference type="NCBIfam" id="NF002211">
    <property type="entry name" value="PRK01103.1"/>
    <property type="match status" value="1"/>
</dbReference>
<evidence type="ECO:0000256" key="2">
    <source>
        <dbReference type="ARBA" id="ARBA00001947"/>
    </source>
</evidence>
<evidence type="ECO:0000256" key="10">
    <source>
        <dbReference type="ARBA" id="ARBA00023125"/>
    </source>
</evidence>
<evidence type="ECO:0000256" key="9">
    <source>
        <dbReference type="ARBA" id="ARBA00022833"/>
    </source>
</evidence>
<keyword evidence="11" id="KW-0234">DNA repair</keyword>
<organism evidence="19 20">
    <name type="scientific">Candidatus Collierbacteria bacterium CG09_land_8_20_14_0_10_46_12</name>
    <dbReference type="NCBI Taxonomy" id="1974533"/>
    <lineage>
        <taxon>Bacteria</taxon>
        <taxon>Candidatus Collieribacteriota</taxon>
    </lineage>
</organism>
<dbReference type="CDD" id="cd08966">
    <property type="entry name" value="EcFpg-like_N"/>
    <property type="match status" value="1"/>
</dbReference>
<evidence type="ECO:0000256" key="13">
    <source>
        <dbReference type="ARBA" id="ARBA00023268"/>
    </source>
</evidence>
<comment type="catalytic activity">
    <reaction evidence="1">
        <text>Hydrolysis of DNA containing ring-opened 7-methylguanine residues, releasing 2,6-diamino-4-hydroxy-5-(N-methyl)formamidopyrimidine.</text>
        <dbReference type="EC" id="3.2.2.23"/>
    </reaction>
</comment>
<accession>A0A2H0X053</accession>
<dbReference type="NCBIfam" id="TIGR00577">
    <property type="entry name" value="fpg"/>
    <property type="match status" value="1"/>
</dbReference>
<comment type="similarity">
    <text evidence="3">Belongs to the FPG family.</text>
</comment>
<comment type="caution">
    <text evidence="19">The sequence shown here is derived from an EMBL/GenBank/DDBJ whole genome shotgun (WGS) entry which is preliminary data.</text>
</comment>
<evidence type="ECO:0000259" key="18">
    <source>
        <dbReference type="PROSITE" id="PS51068"/>
    </source>
</evidence>
<comment type="subunit">
    <text evidence="4">Monomer.</text>
</comment>
<dbReference type="InterPro" id="IPR020629">
    <property type="entry name" value="FPG_Glyclase"/>
</dbReference>
<gene>
    <name evidence="19" type="ORF">COT54_03930</name>
</gene>
<dbReference type="FunFam" id="1.10.8.50:FF:000003">
    <property type="entry name" value="Formamidopyrimidine-DNA glycosylase"/>
    <property type="match status" value="1"/>
</dbReference>
<dbReference type="InterPro" id="IPR015886">
    <property type="entry name" value="H2TH_FPG"/>
</dbReference>
<comment type="cofactor">
    <cofactor evidence="2">
        <name>Zn(2+)</name>
        <dbReference type="ChEBI" id="CHEBI:29105"/>
    </cofactor>
</comment>
<evidence type="ECO:0000256" key="1">
    <source>
        <dbReference type="ARBA" id="ARBA00001668"/>
    </source>
</evidence>
<dbReference type="InterPro" id="IPR035937">
    <property type="entry name" value="FPG_N"/>
</dbReference>
<dbReference type="Proteomes" id="UP000229574">
    <property type="component" value="Unassembled WGS sequence"/>
</dbReference>
<feature type="domain" description="Formamidopyrimidine-DNA glycosylase catalytic" evidence="18">
    <location>
        <begin position="2"/>
        <end position="119"/>
    </location>
</feature>
<dbReference type="PANTHER" id="PTHR22993:SF9">
    <property type="entry name" value="FORMAMIDOPYRIMIDINE-DNA GLYCOSYLASE"/>
    <property type="match status" value="1"/>
</dbReference>
<evidence type="ECO:0000313" key="20">
    <source>
        <dbReference type="Proteomes" id="UP000229574"/>
    </source>
</evidence>
<dbReference type="SUPFAM" id="SSF57716">
    <property type="entry name" value="Glucocorticoid receptor-like (DNA-binding domain)"/>
    <property type="match status" value="1"/>
</dbReference>
<evidence type="ECO:0000256" key="3">
    <source>
        <dbReference type="ARBA" id="ARBA00009409"/>
    </source>
</evidence>
<evidence type="ECO:0000256" key="12">
    <source>
        <dbReference type="ARBA" id="ARBA00023239"/>
    </source>
</evidence>
<dbReference type="PROSITE" id="PS51066">
    <property type="entry name" value="ZF_FPG_2"/>
    <property type="match status" value="1"/>
</dbReference>
<evidence type="ECO:0000256" key="4">
    <source>
        <dbReference type="ARBA" id="ARBA00011245"/>
    </source>
</evidence>
<evidence type="ECO:0000256" key="16">
    <source>
        <dbReference type="PROSITE-ProRule" id="PRU00391"/>
    </source>
</evidence>
<dbReference type="Pfam" id="PF06827">
    <property type="entry name" value="zf-FPG_IleRS"/>
    <property type="match status" value="1"/>
</dbReference>
<sequence>MPELPEVETIKRQLEKEVVGARIKRVEVPTSPTASKGQGNKCWIGDKQLVVGEKIVEVARMGKYLFIKFGSGRGLMIHLKMTGRLVLNDLDYDTAPHTRAVIFLEDGRKIYYWDTRKFGYIRVEDDIESVMNNLREKMGPEPWEISDVELLRKLQKTSRSIKETILDQNILAGVGNIYGNDGLWLAGINPKRIANSLRLAEVTKLRNSLCNVLERGLATGGASDNTYRDFYGKSGSYQNEFLVYGRTNEPCRKCGRLLVRIVVGGRGTWVCEKCQK</sequence>
<evidence type="ECO:0000256" key="7">
    <source>
        <dbReference type="ARBA" id="ARBA00022771"/>
    </source>
</evidence>
<evidence type="ECO:0000259" key="17">
    <source>
        <dbReference type="PROSITE" id="PS51066"/>
    </source>
</evidence>
<evidence type="ECO:0000256" key="11">
    <source>
        <dbReference type="ARBA" id="ARBA00023204"/>
    </source>
</evidence>
<dbReference type="GO" id="GO:0008270">
    <property type="term" value="F:zinc ion binding"/>
    <property type="evidence" value="ECO:0007669"/>
    <property type="project" value="UniProtKB-KW"/>
</dbReference>
<dbReference type="GO" id="GO:0034039">
    <property type="term" value="F:8-oxo-7,8-dihydroguanine DNA N-glycosylase activity"/>
    <property type="evidence" value="ECO:0007669"/>
    <property type="project" value="TreeGrafter"/>
</dbReference>
<dbReference type="Gene3D" id="1.10.8.50">
    <property type="match status" value="1"/>
</dbReference>
<evidence type="ECO:0000313" key="19">
    <source>
        <dbReference type="EMBL" id="PIS17569.1"/>
    </source>
</evidence>
<dbReference type="SMART" id="SM01232">
    <property type="entry name" value="H2TH"/>
    <property type="match status" value="1"/>
</dbReference>
<keyword evidence="13" id="KW-0511">Multifunctional enzyme</keyword>
<keyword evidence="14" id="KW-0326">Glycosidase</keyword>
<dbReference type="Gene3D" id="3.20.190.10">
    <property type="entry name" value="MutM-like, N-terminal"/>
    <property type="match status" value="1"/>
</dbReference>
<dbReference type="SMART" id="SM00898">
    <property type="entry name" value="Fapy_DNA_glyco"/>
    <property type="match status" value="1"/>
</dbReference>
<keyword evidence="6" id="KW-0227">DNA damage</keyword>
<dbReference type="InterPro" id="IPR010663">
    <property type="entry name" value="Znf_FPG/IleRS"/>
</dbReference>
<protein>
    <submittedName>
        <fullName evidence="19">DNA-formamidopyrimidine glycosylase</fullName>
    </submittedName>
</protein>
<evidence type="ECO:0000256" key="15">
    <source>
        <dbReference type="ARBA" id="ARBA00044632"/>
    </source>
</evidence>
<dbReference type="Pfam" id="PF06831">
    <property type="entry name" value="H2TH"/>
    <property type="match status" value="1"/>
</dbReference>
<dbReference type="Pfam" id="PF01149">
    <property type="entry name" value="Fapy_DNA_glyco"/>
    <property type="match status" value="1"/>
</dbReference>
<keyword evidence="12" id="KW-0456">Lyase</keyword>
<dbReference type="GO" id="GO:0140078">
    <property type="term" value="F:class I DNA-(apurinic or apyrimidinic site) endonuclease activity"/>
    <property type="evidence" value="ECO:0007669"/>
    <property type="project" value="UniProtKB-EC"/>
</dbReference>
<proteinExistence type="inferred from homology"/>
<dbReference type="PANTHER" id="PTHR22993">
    <property type="entry name" value="FORMAMIDOPYRIMIDINE-DNA GLYCOSYLASE"/>
    <property type="match status" value="1"/>
</dbReference>
<keyword evidence="9" id="KW-0862">Zinc</keyword>
<dbReference type="GO" id="GO:0003684">
    <property type="term" value="F:damaged DNA binding"/>
    <property type="evidence" value="ECO:0007669"/>
    <property type="project" value="InterPro"/>
</dbReference>
<evidence type="ECO:0000256" key="8">
    <source>
        <dbReference type="ARBA" id="ARBA00022801"/>
    </source>
</evidence>
<dbReference type="InterPro" id="IPR012319">
    <property type="entry name" value="FPG_cat"/>
</dbReference>
<dbReference type="InterPro" id="IPR010979">
    <property type="entry name" value="Ribosomal_uS13-like_H2TH"/>
</dbReference>
<dbReference type="AlphaFoldDB" id="A0A2H0X053"/>
<dbReference type="PROSITE" id="PS51068">
    <property type="entry name" value="FPG_CAT"/>
    <property type="match status" value="1"/>
</dbReference>
<evidence type="ECO:0000256" key="14">
    <source>
        <dbReference type="ARBA" id="ARBA00023295"/>
    </source>
</evidence>
<keyword evidence="7 16" id="KW-0863">Zinc-finger</keyword>
<keyword evidence="10" id="KW-0238">DNA-binding</keyword>
<dbReference type="InterPro" id="IPR000214">
    <property type="entry name" value="Znf_DNA_glyclase/AP_lyase"/>
</dbReference>